<dbReference type="RefSeq" id="WP_209472730.1">
    <property type="nucleotide sequence ID" value="NZ_CP053383.1"/>
</dbReference>
<protein>
    <submittedName>
        <fullName evidence="1">Uncharacterized protein</fullName>
    </submittedName>
</protein>
<organism evidence="1 2">
    <name type="scientific">Halomonas sulfidivorans</name>
    <dbReference type="NCBI Taxonomy" id="2733488"/>
    <lineage>
        <taxon>Bacteria</taxon>
        <taxon>Pseudomonadati</taxon>
        <taxon>Pseudomonadota</taxon>
        <taxon>Gammaproteobacteria</taxon>
        <taxon>Oceanospirillales</taxon>
        <taxon>Halomonadaceae</taxon>
        <taxon>Halomonas</taxon>
    </lineage>
</organism>
<accession>A0ABX7WHZ0</accession>
<dbReference type="Proteomes" id="UP000671845">
    <property type="component" value="Chromosome"/>
</dbReference>
<dbReference type="EMBL" id="CP053383">
    <property type="protein sequence ID" value="QTP59566.1"/>
    <property type="molecule type" value="Genomic_DNA"/>
</dbReference>
<name>A0ABX7WHZ0_9GAMM</name>
<proteinExistence type="predicted"/>
<sequence>MSKIIKDEAILSDEFLFNTVKLHQLEEAVARLEGARIKHEAKLDVCYMLMKEAADGDEDAVKALAYSIKMTAKHVRQSIARKPRHAQMLKNIALDAKKVKDMKVGTYRALEPFATKYFEEF</sequence>
<evidence type="ECO:0000313" key="1">
    <source>
        <dbReference type="EMBL" id="QTP59566.1"/>
    </source>
</evidence>
<reference evidence="1 2" key="1">
    <citation type="journal article" date="2021" name="Front. Microbiol.">
        <title>Aerobic Denitrification and Heterotrophic Sulfur Oxidation in the Genus Halomonas Revealed by Six Novel Species Characterizations and Genome-Based Analysis.</title>
        <authorList>
            <person name="Wang L."/>
            <person name="Shao Z."/>
        </authorList>
    </citation>
    <scope>NUCLEOTIDE SEQUENCE [LARGE SCALE GENOMIC DNA]</scope>
    <source>
        <strain evidence="1 2">MCCC 1A13718</strain>
    </source>
</reference>
<keyword evidence="2" id="KW-1185">Reference proteome</keyword>
<evidence type="ECO:0000313" key="2">
    <source>
        <dbReference type="Proteomes" id="UP000671845"/>
    </source>
</evidence>
<gene>
    <name evidence="1" type="ORF">HNO53_13065</name>
</gene>